<evidence type="ECO:0000313" key="3">
    <source>
        <dbReference type="Proteomes" id="UP000557566"/>
    </source>
</evidence>
<evidence type="ECO:0000313" key="2">
    <source>
        <dbReference type="EMBL" id="KAF4506125.1"/>
    </source>
</evidence>
<evidence type="ECO:0000256" key="1">
    <source>
        <dbReference type="SAM" id="SignalP"/>
    </source>
</evidence>
<evidence type="ECO:0008006" key="4">
    <source>
        <dbReference type="Google" id="ProtNLM"/>
    </source>
</evidence>
<protein>
    <recommendedName>
        <fullName evidence="4">Extracellular membrane protein, CFEM domain protein</fullName>
    </recommendedName>
</protein>
<keyword evidence="1" id="KW-0732">Signal</keyword>
<name>A0A8H4PP45_9HYPO</name>
<reference evidence="2 3" key="1">
    <citation type="journal article" date="2020" name="Genome Biol. Evol.">
        <title>A new high-quality draft genome assembly of the Chinese cordyceps Ophiocordyceps sinensis.</title>
        <authorList>
            <person name="Shu R."/>
            <person name="Zhang J."/>
            <person name="Meng Q."/>
            <person name="Zhang H."/>
            <person name="Zhou G."/>
            <person name="Li M."/>
            <person name="Wu P."/>
            <person name="Zhao Y."/>
            <person name="Chen C."/>
            <person name="Qin Q."/>
        </authorList>
    </citation>
    <scope>NUCLEOTIDE SEQUENCE [LARGE SCALE GENOMIC DNA]</scope>
    <source>
        <strain evidence="2 3">IOZ07</strain>
    </source>
</reference>
<proteinExistence type="predicted"/>
<gene>
    <name evidence="2" type="ORF">G6O67_006242</name>
</gene>
<feature type="chain" id="PRO_5034643524" description="Extracellular membrane protein, CFEM domain protein" evidence="1">
    <location>
        <begin position="21"/>
        <end position="107"/>
    </location>
</feature>
<comment type="caution">
    <text evidence="2">The sequence shown here is derived from an EMBL/GenBank/DDBJ whole genome shotgun (WGS) entry which is preliminary data.</text>
</comment>
<sequence length="107" mass="12307">MLFNSAVAAAIILAAQGALAAPALAVFFSPTACTRSRQIINYCGEQFRDADDYADCVCITQDLFRAAWECKQETPGIDARRLEHWRLFYSGLKFRFCYEDRKRWRID</sequence>
<keyword evidence="3" id="KW-1185">Reference proteome</keyword>
<accession>A0A8H4PP45</accession>
<organism evidence="2 3">
    <name type="scientific">Ophiocordyceps sinensis</name>
    <dbReference type="NCBI Taxonomy" id="72228"/>
    <lineage>
        <taxon>Eukaryota</taxon>
        <taxon>Fungi</taxon>
        <taxon>Dikarya</taxon>
        <taxon>Ascomycota</taxon>
        <taxon>Pezizomycotina</taxon>
        <taxon>Sordariomycetes</taxon>
        <taxon>Hypocreomycetidae</taxon>
        <taxon>Hypocreales</taxon>
        <taxon>Ophiocordycipitaceae</taxon>
        <taxon>Ophiocordyceps</taxon>
    </lineage>
</organism>
<feature type="signal peptide" evidence="1">
    <location>
        <begin position="1"/>
        <end position="20"/>
    </location>
</feature>
<dbReference type="Proteomes" id="UP000557566">
    <property type="component" value="Unassembled WGS sequence"/>
</dbReference>
<dbReference type="AlphaFoldDB" id="A0A8H4PP45"/>
<dbReference type="EMBL" id="JAAVMX010000007">
    <property type="protein sequence ID" value="KAF4506125.1"/>
    <property type="molecule type" value="Genomic_DNA"/>
</dbReference>